<organism evidence="3">
    <name type="scientific">Aegilops tauschii</name>
    <name type="common">Tausch's goatgrass</name>
    <name type="synonym">Aegilops squarrosa</name>
    <dbReference type="NCBI Taxonomy" id="37682"/>
    <lineage>
        <taxon>Eukaryota</taxon>
        <taxon>Viridiplantae</taxon>
        <taxon>Streptophyta</taxon>
        <taxon>Embryophyta</taxon>
        <taxon>Tracheophyta</taxon>
        <taxon>Spermatophyta</taxon>
        <taxon>Magnoliopsida</taxon>
        <taxon>Liliopsida</taxon>
        <taxon>Poales</taxon>
        <taxon>Poaceae</taxon>
        <taxon>BOP clade</taxon>
        <taxon>Pooideae</taxon>
        <taxon>Triticodae</taxon>
        <taxon>Triticeae</taxon>
        <taxon>Triticinae</taxon>
        <taxon>Aegilops</taxon>
    </lineage>
</organism>
<feature type="region of interest" description="Disordered" evidence="2">
    <location>
        <begin position="64"/>
        <end position="98"/>
    </location>
</feature>
<dbReference type="PANTHER" id="PTHR34380:SF1">
    <property type="entry name" value="OS01G0221300 PROTEIN"/>
    <property type="match status" value="1"/>
</dbReference>
<protein>
    <submittedName>
        <fullName evidence="3">Uncharacterized protein</fullName>
    </submittedName>
</protein>
<accession>M8CRF6</accession>
<dbReference type="EnsemblPlants" id="EMT26231">
    <property type="protein sequence ID" value="EMT26231"/>
    <property type="gene ID" value="F775_19949"/>
</dbReference>
<proteinExistence type="predicted"/>
<evidence type="ECO:0000256" key="2">
    <source>
        <dbReference type="SAM" id="MobiDB-lite"/>
    </source>
</evidence>
<evidence type="ECO:0000256" key="1">
    <source>
        <dbReference type="SAM" id="Coils"/>
    </source>
</evidence>
<sequence length="511" mass="56774">MGVVEVAKKVDALKAELAAKSSRIADLEARVSLLEAENARLRKAMSEAERVQPLVDWRRVSAETSKKVSDGEEEGMAVDVNNGESGEEGVPPVPTPSKCAVRVVTGKRGVADEIKDSDGGGGRDHGSVCCDGNVILDDDDVLITPRGKKHAAARVISDSESEDEDEKVGVRSSRKRALRGVSDSESEDGSEGVPVVNQKPVSPLVTTGVESEDDDGELCQMEGRSTPATRRLARLTKGQSKRMRPTRRELEFIEPKNHEESEDDSEEDDNLENFIVDDSDCSENSADSVEESSAGPEESDNEETYKELMDRIRGKRNAKNKDWKIELEMLSAFDEYPELRLKAVCALYRKQTQEEQAGKFTIMHNKKGYQIDARRGSHIAQFLLDGDAAGPLKKTAQDLENYDRMSLFLSCACASIMNGRLARSGNCAASTYTLNFRTTFFMPLPQQFFSKRFVHLYHLKPQELDDRVEALCLGNHVENLDRYRKYSIYDLAVVTESASYRLGGGVNRRFL</sequence>
<evidence type="ECO:0000313" key="3">
    <source>
        <dbReference type="EnsemblPlants" id="EMT26231"/>
    </source>
</evidence>
<feature type="coiled-coil region" evidence="1">
    <location>
        <begin position="10"/>
        <end position="51"/>
    </location>
</feature>
<feature type="compositionally biased region" description="Basic and acidic residues" evidence="2">
    <location>
        <begin position="246"/>
        <end position="259"/>
    </location>
</feature>
<name>M8CRF6_AEGTA</name>
<keyword evidence="1" id="KW-0175">Coiled coil</keyword>
<reference evidence="3" key="1">
    <citation type="submission" date="2015-06" db="UniProtKB">
        <authorList>
            <consortium name="EnsemblPlants"/>
        </authorList>
    </citation>
    <scope>IDENTIFICATION</scope>
</reference>
<dbReference type="PANTHER" id="PTHR34380">
    <property type="entry name" value="BNAA03G12380D PROTEIN"/>
    <property type="match status" value="1"/>
</dbReference>
<feature type="region of interest" description="Disordered" evidence="2">
    <location>
        <begin position="152"/>
        <end position="305"/>
    </location>
</feature>
<dbReference type="AlphaFoldDB" id="M8CRF6"/>
<feature type="compositionally biased region" description="Acidic residues" evidence="2">
    <location>
        <begin position="260"/>
        <end position="281"/>
    </location>
</feature>
<feature type="compositionally biased region" description="Basic residues" evidence="2">
    <location>
        <begin position="231"/>
        <end position="245"/>
    </location>
</feature>